<comment type="caution">
    <text evidence="4">The sequence shown here is derived from an EMBL/GenBank/DDBJ whole genome shotgun (WGS) entry which is preliminary data.</text>
</comment>
<organism evidence="4 5">
    <name type="scientific">Thioalkalicoccus limnaeus</name>
    <dbReference type="NCBI Taxonomy" id="120681"/>
    <lineage>
        <taxon>Bacteria</taxon>
        <taxon>Pseudomonadati</taxon>
        <taxon>Pseudomonadota</taxon>
        <taxon>Gammaproteobacteria</taxon>
        <taxon>Chromatiales</taxon>
        <taxon>Chromatiaceae</taxon>
        <taxon>Thioalkalicoccus</taxon>
    </lineage>
</organism>
<dbReference type="Gene3D" id="3.30.70.270">
    <property type="match status" value="1"/>
</dbReference>
<dbReference type="InterPro" id="IPR043128">
    <property type="entry name" value="Rev_trsase/Diguanyl_cyclase"/>
</dbReference>
<dbReference type="EMBL" id="JBDKXB010000015">
    <property type="protein sequence ID" value="MEY6433119.1"/>
    <property type="molecule type" value="Genomic_DNA"/>
</dbReference>
<feature type="region of interest" description="Disordered" evidence="2">
    <location>
        <begin position="110"/>
        <end position="135"/>
    </location>
</feature>
<keyword evidence="5" id="KW-1185">Reference proteome</keyword>
<dbReference type="Gene3D" id="3.40.1170.60">
    <property type="match status" value="1"/>
</dbReference>
<gene>
    <name evidence="4" type="ORF">ABC977_11975</name>
</gene>
<accession>A0ABV4BH57</accession>
<dbReference type="InterPro" id="IPR050116">
    <property type="entry name" value="DNA_polymerase-Y"/>
</dbReference>
<dbReference type="SUPFAM" id="SSF56672">
    <property type="entry name" value="DNA/RNA polymerases"/>
    <property type="match status" value="1"/>
</dbReference>
<proteinExistence type="inferred from homology"/>
<evidence type="ECO:0000256" key="2">
    <source>
        <dbReference type="SAM" id="MobiDB-lite"/>
    </source>
</evidence>
<protein>
    <recommendedName>
        <fullName evidence="3">UmuC domain-containing protein</fullName>
    </recommendedName>
</protein>
<dbReference type="PANTHER" id="PTHR11076:SF33">
    <property type="entry name" value="DNA POLYMERASE KAPPA"/>
    <property type="match status" value="1"/>
</dbReference>
<feature type="domain" description="UmuC" evidence="3">
    <location>
        <begin position="5"/>
        <end position="107"/>
    </location>
</feature>
<dbReference type="Pfam" id="PF00817">
    <property type="entry name" value="IMS"/>
    <property type="match status" value="1"/>
</dbReference>
<dbReference type="InterPro" id="IPR043502">
    <property type="entry name" value="DNA/RNA_pol_sf"/>
</dbReference>
<comment type="similarity">
    <text evidence="1">Belongs to the DNA polymerase type-Y family.</text>
</comment>
<reference evidence="4 5" key="1">
    <citation type="submission" date="2024-05" db="EMBL/GenBank/DDBJ databases">
        <title>Genome Sequence and Characterization of the New Strain Purple Sulfur Bacterium of Genus Thioalkalicoccus.</title>
        <authorList>
            <person name="Bryantseva I.A."/>
            <person name="Kyndt J.A."/>
            <person name="Imhoff J.F."/>
        </authorList>
    </citation>
    <scope>NUCLEOTIDE SEQUENCE [LARGE SCALE GENOMIC DNA]</scope>
    <source>
        <strain evidence="4 5">Um2</strain>
    </source>
</reference>
<evidence type="ECO:0000259" key="3">
    <source>
        <dbReference type="PROSITE" id="PS50173"/>
    </source>
</evidence>
<evidence type="ECO:0000256" key="1">
    <source>
        <dbReference type="ARBA" id="ARBA00010945"/>
    </source>
</evidence>
<dbReference type="InterPro" id="IPR001126">
    <property type="entry name" value="UmuC"/>
</dbReference>
<dbReference type="Proteomes" id="UP001564408">
    <property type="component" value="Unassembled WGS sequence"/>
</dbReference>
<evidence type="ECO:0000313" key="4">
    <source>
        <dbReference type="EMBL" id="MEY6433119.1"/>
    </source>
</evidence>
<dbReference type="RefSeq" id="WP_369667501.1">
    <property type="nucleotide sequence ID" value="NZ_JBDKXB010000015.1"/>
</dbReference>
<dbReference type="PANTHER" id="PTHR11076">
    <property type="entry name" value="DNA REPAIR POLYMERASE UMUC / TRANSFERASE FAMILY MEMBER"/>
    <property type="match status" value="1"/>
</dbReference>
<sequence length="182" mass="20275">MSRLIMHVDLDAFYAAIEQRDHPAWRGRPLVVGAAPGQRGVVATCSYEARRFGVHLAMPIAQAVRRLPPETLYVRPRMARYAEVSRQVMAVLGAFSPLIERVSTEKMDLSPVSPRVGTRKRSLRHGSTAASPHQPAIRTALAQWPSSRCDHCRRLACSHRCSHQGEGENVIQPETFPVFSIT</sequence>
<dbReference type="PROSITE" id="PS50173">
    <property type="entry name" value="UMUC"/>
    <property type="match status" value="1"/>
</dbReference>
<evidence type="ECO:0000313" key="5">
    <source>
        <dbReference type="Proteomes" id="UP001564408"/>
    </source>
</evidence>
<name>A0ABV4BH57_9GAMM</name>